<feature type="domain" description="Ribosomal RNA methyltransferase FtsJ" evidence="10">
    <location>
        <begin position="24"/>
        <end position="200"/>
    </location>
</feature>
<dbReference type="FunFam" id="3.40.50.150:FF:000004">
    <property type="entry name" value="AdoMet-dependent rRNA methyltransferase SPB1"/>
    <property type="match status" value="1"/>
</dbReference>
<dbReference type="InterPro" id="IPR015507">
    <property type="entry name" value="rRNA-MeTfrase_E"/>
</dbReference>
<dbReference type="PANTHER" id="PTHR10920:SF13">
    <property type="entry name" value="PRE-RRNA 2'-O-RIBOSE RNA METHYLTRANSFERASE FTSJ3"/>
    <property type="match status" value="1"/>
</dbReference>
<dbReference type="GO" id="GO:0030687">
    <property type="term" value="C:preribosome, large subunit precursor"/>
    <property type="evidence" value="ECO:0007669"/>
    <property type="project" value="TreeGrafter"/>
</dbReference>
<dbReference type="EMBL" id="JAFNEN010000433">
    <property type="protein sequence ID" value="KAG8183071.1"/>
    <property type="molecule type" value="Genomic_DNA"/>
</dbReference>
<comment type="catalytic activity">
    <reaction evidence="8">
        <text>a ribonucleotide in rRNA + S-adenosyl-L-methionine = a 2'-O-methylribonucleotide in rRNA + S-adenosyl-L-homocysteine + H(+)</text>
        <dbReference type="Rhea" id="RHEA:48628"/>
        <dbReference type="Rhea" id="RHEA-COMP:12164"/>
        <dbReference type="Rhea" id="RHEA-COMP:12165"/>
        <dbReference type="ChEBI" id="CHEBI:15378"/>
        <dbReference type="ChEBI" id="CHEBI:57856"/>
        <dbReference type="ChEBI" id="CHEBI:59789"/>
        <dbReference type="ChEBI" id="CHEBI:90675"/>
        <dbReference type="ChEBI" id="CHEBI:90676"/>
    </reaction>
</comment>
<evidence type="ECO:0000256" key="5">
    <source>
        <dbReference type="ARBA" id="ARBA00022679"/>
    </source>
</evidence>
<evidence type="ECO:0000256" key="4">
    <source>
        <dbReference type="ARBA" id="ARBA00022603"/>
    </source>
</evidence>
<feature type="compositionally biased region" description="Basic and acidic residues" evidence="9">
    <location>
        <begin position="555"/>
        <end position="564"/>
    </location>
</feature>
<dbReference type="HAMAP" id="MF_01547">
    <property type="entry name" value="RNA_methyltr_E"/>
    <property type="match status" value="1"/>
</dbReference>
<evidence type="ECO:0000256" key="2">
    <source>
        <dbReference type="ARBA" id="ARBA00022517"/>
    </source>
</evidence>
<comment type="similarity">
    <text evidence="8">Belongs to the class I-like SAM-binding methyltransferase superfamily. RNA methyltransferase RlmE family. SPB1 subfamily.</text>
</comment>
<sequence>MPKKGKTGKQRKDKFYRLAKETGFRSRASFKLIQLNRKFEFLPKCRVLIDLCAAPGGWLQVAQQAMPVSSIIIGVDLVPIKPLPNVISMQEDITTDKCRQNLKKQLKTWKADIVLHDGAPNVGKNWIQDAFSQNGLVLSALKLATEMLVKGGWFITKVFRSKDYLSLVWVFKKLFKQVHVTKPQASRTESAEIFMVCQGYLAPDRLDPKFLDISYIFKDVPVETKNKITEITHKKPKAEGYDDDAPIYPTLKASDFIFCENHLERLGKCNEIVIDDEDIMNHKLTTEEVKQCCKDIKVLGKADLKLLLTWRKTIKEQVEKAEKEGEKSEEKVEADEEEEIDEAVKLAEEMELERLQEAKKKKKKILRERKKIHDRLNLKMIIKDDEPIVDEDLELFKLSQIKNKKDLTQIEDESDLEFQLEPPQTDLEDILKPGYRSRFEPYNRHARDDTDDIRVDFRDREAPEKIESEYSSDEGLSSDLEFESDSEDEEEVEEEKERILQGQQNPLEVDLLERSDRVKDTIDRWFDKEDFANGNEDSDLELDLLAETIKKKPKENKGEKRVYCSDDSDDEDDSNEKEENDEVENDEDAEKEGHSAGAPKANKKSKSAIKKEKRKKRLRLDAAGMALGSLLVQSKKMKRDIIENGYNRYASNDEHLPDWFVEDEKKHYRKPVPVTAELIKDYKMRLREINARPIKKVVEAKARKKRRAVRRMEKAKKRAEKVTEHPDMTTAEKAKELKEIYKKANPKEKHDVAYVYAKKGIGRKVSRPTNVKGRFKVVDKRMKKDARKEKIAFKTKKTTRQQFKANKMKKSKPSAQRKSK</sequence>
<comment type="function">
    <text evidence="8">Probable methyltransferase involved in the maturation of rRNA and in the biogenesis of ribosomal subunits.</text>
</comment>
<feature type="region of interest" description="Disordered" evidence="9">
    <location>
        <begin position="320"/>
        <end position="339"/>
    </location>
</feature>
<dbReference type="GO" id="GO:0008650">
    <property type="term" value="F:rRNA (uridine-2'-O-)-methyltransferase activity"/>
    <property type="evidence" value="ECO:0007669"/>
    <property type="project" value="TreeGrafter"/>
</dbReference>
<dbReference type="Pfam" id="PF07780">
    <property type="entry name" value="Spb1_C"/>
    <property type="match status" value="1"/>
</dbReference>
<dbReference type="GO" id="GO:0000463">
    <property type="term" value="P:maturation of LSU-rRNA from tricistronic rRNA transcript (SSU-rRNA, 5.8S rRNA, LSU-rRNA)"/>
    <property type="evidence" value="ECO:0007669"/>
    <property type="project" value="TreeGrafter"/>
</dbReference>
<dbReference type="AlphaFoldDB" id="A0AAV6UHD6"/>
<dbReference type="PANTHER" id="PTHR10920">
    <property type="entry name" value="RIBOSOMAL RNA METHYLTRANSFERASE"/>
    <property type="match status" value="1"/>
</dbReference>
<feature type="binding site" evidence="8">
    <location>
        <position position="117"/>
    </location>
    <ligand>
        <name>S-adenosyl-L-methionine</name>
        <dbReference type="ChEBI" id="CHEBI:59789"/>
    </ligand>
</feature>
<reference evidence="13 14" key="1">
    <citation type="journal article" date="2022" name="Nat. Ecol. Evol.">
        <title>A masculinizing supergene underlies an exaggerated male reproductive morph in a spider.</title>
        <authorList>
            <person name="Hendrickx F."/>
            <person name="De Corte Z."/>
            <person name="Sonet G."/>
            <person name="Van Belleghem S.M."/>
            <person name="Kostlbacher S."/>
            <person name="Vangestel C."/>
        </authorList>
    </citation>
    <scope>NUCLEOTIDE SEQUENCE [LARGE SCALE GENOMIC DNA]</scope>
    <source>
        <strain evidence="13">W744_W776</strain>
    </source>
</reference>
<dbReference type="InterPro" id="IPR050082">
    <property type="entry name" value="RNA_methyltr_RlmE"/>
</dbReference>
<keyword evidence="4 8" id="KW-0489">Methyltransferase</keyword>
<evidence type="ECO:0000256" key="9">
    <source>
        <dbReference type="SAM" id="MobiDB-lite"/>
    </source>
</evidence>
<feature type="compositionally biased region" description="Basic residues" evidence="9">
    <location>
        <begin position="601"/>
        <end position="616"/>
    </location>
</feature>
<dbReference type="InterPro" id="IPR024576">
    <property type="entry name" value="rRNA_MeTfrase_Spb1_DUF3381"/>
</dbReference>
<evidence type="ECO:0000256" key="6">
    <source>
        <dbReference type="ARBA" id="ARBA00022691"/>
    </source>
</evidence>
<dbReference type="InterPro" id="IPR028589">
    <property type="entry name" value="SPB1-like"/>
</dbReference>
<accession>A0AAV6UHD6</accession>
<evidence type="ECO:0000313" key="14">
    <source>
        <dbReference type="Proteomes" id="UP000827092"/>
    </source>
</evidence>
<evidence type="ECO:0000313" key="13">
    <source>
        <dbReference type="EMBL" id="KAG8183071.1"/>
    </source>
</evidence>
<organism evidence="13 14">
    <name type="scientific">Oedothorax gibbosus</name>
    <dbReference type="NCBI Taxonomy" id="931172"/>
    <lineage>
        <taxon>Eukaryota</taxon>
        <taxon>Metazoa</taxon>
        <taxon>Ecdysozoa</taxon>
        <taxon>Arthropoda</taxon>
        <taxon>Chelicerata</taxon>
        <taxon>Arachnida</taxon>
        <taxon>Araneae</taxon>
        <taxon>Araneomorphae</taxon>
        <taxon>Entelegynae</taxon>
        <taxon>Araneoidea</taxon>
        <taxon>Linyphiidae</taxon>
        <taxon>Erigoninae</taxon>
        <taxon>Oedothorax</taxon>
    </lineage>
</organism>
<dbReference type="GO" id="GO:0016435">
    <property type="term" value="F:rRNA (guanine) methyltransferase activity"/>
    <property type="evidence" value="ECO:0007669"/>
    <property type="project" value="TreeGrafter"/>
</dbReference>
<keyword evidence="6 8" id="KW-0949">S-adenosyl-L-methionine</keyword>
<keyword evidence="2 8" id="KW-0690">Ribosome biogenesis</keyword>
<protein>
    <recommendedName>
        <fullName evidence="8">Putative rRNA methyltransferase</fullName>
        <ecNumber evidence="8">2.1.1.-</ecNumber>
    </recommendedName>
    <alternativeName>
        <fullName evidence="8">2'-O-ribose RNA methyltransferase SPB1 homolog</fullName>
    </alternativeName>
</protein>
<evidence type="ECO:0000256" key="1">
    <source>
        <dbReference type="ARBA" id="ARBA00004604"/>
    </source>
</evidence>
<dbReference type="Pfam" id="PF01728">
    <property type="entry name" value="FtsJ"/>
    <property type="match status" value="1"/>
</dbReference>
<feature type="active site" description="Proton acceptor" evidence="8">
    <location>
        <position position="157"/>
    </location>
</feature>
<feature type="domain" description="Ribosomal RNA methyltransferase SPB1-like C-terminal" evidence="11">
    <location>
        <begin position="579"/>
        <end position="791"/>
    </location>
</feature>
<comment type="caution">
    <text evidence="13">The sequence shown here is derived from an EMBL/GenBank/DDBJ whole genome shotgun (WGS) entry which is preliminary data.</text>
</comment>
<dbReference type="Pfam" id="PF11861">
    <property type="entry name" value="DUF3381"/>
    <property type="match status" value="1"/>
</dbReference>
<gene>
    <name evidence="13" type="ORF">JTE90_010895</name>
</gene>
<feature type="compositionally biased region" description="Basic and acidic residues" evidence="9">
    <location>
        <begin position="320"/>
        <end position="331"/>
    </location>
</feature>
<dbReference type="Gene3D" id="3.40.50.150">
    <property type="entry name" value="Vaccinia Virus protein VP39"/>
    <property type="match status" value="1"/>
</dbReference>
<evidence type="ECO:0000259" key="11">
    <source>
        <dbReference type="Pfam" id="PF07780"/>
    </source>
</evidence>
<feature type="compositionally biased region" description="Basic residues" evidence="9">
    <location>
        <begin position="806"/>
        <end position="820"/>
    </location>
</feature>
<feature type="binding site" evidence="8">
    <location>
        <position position="76"/>
    </location>
    <ligand>
        <name>S-adenosyl-L-methionine</name>
        <dbReference type="ChEBI" id="CHEBI:59789"/>
    </ligand>
</feature>
<keyword evidence="3 8" id="KW-0698">rRNA processing</keyword>
<feature type="binding site" evidence="8">
    <location>
        <position position="92"/>
    </location>
    <ligand>
        <name>S-adenosyl-L-methionine</name>
        <dbReference type="ChEBI" id="CHEBI:59789"/>
    </ligand>
</feature>
<keyword evidence="7 8" id="KW-0539">Nucleus</keyword>
<keyword evidence="14" id="KW-1185">Reference proteome</keyword>
<dbReference type="GO" id="GO:0005730">
    <property type="term" value="C:nucleolus"/>
    <property type="evidence" value="ECO:0007669"/>
    <property type="project" value="UniProtKB-SubCell"/>
</dbReference>
<dbReference type="InterPro" id="IPR012920">
    <property type="entry name" value="rRNA_MeTfrase_SPB1-like_C"/>
</dbReference>
<feature type="region of interest" description="Disordered" evidence="9">
    <location>
        <begin position="794"/>
        <end position="820"/>
    </location>
</feature>
<dbReference type="SUPFAM" id="SSF53335">
    <property type="entry name" value="S-adenosyl-L-methionine-dependent methyltransferases"/>
    <property type="match status" value="1"/>
</dbReference>
<comment type="subcellular location">
    <subcellularLocation>
        <location evidence="1 8">Nucleus</location>
        <location evidence="1 8">Nucleolus</location>
    </subcellularLocation>
</comment>
<feature type="compositionally biased region" description="Acidic residues" evidence="9">
    <location>
        <begin position="480"/>
        <end position="494"/>
    </location>
</feature>
<feature type="region of interest" description="Disordered" evidence="9">
    <location>
        <begin position="702"/>
        <end position="731"/>
    </location>
</feature>
<feature type="binding site" evidence="8">
    <location>
        <position position="58"/>
    </location>
    <ligand>
        <name>S-adenosyl-L-methionine</name>
        <dbReference type="ChEBI" id="CHEBI:59789"/>
    </ligand>
</feature>
<evidence type="ECO:0000256" key="7">
    <source>
        <dbReference type="ARBA" id="ARBA00023242"/>
    </source>
</evidence>
<feature type="compositionally biased region" description="Basic and acidic residues" evidence="9">
    <location>
        <begin position="437"/>
        <end position="468"/>
    </location>
</feature>
<keyword evidence="5 8" id="KW-0808">Transferase</keyword>
<evidence type="ECO:0000259" key="10">
    <source>
        <dbReference type="Pfam" id="PF01728"/>
    </source>
</evidence>
<feature type="compositionally biased region" description="Acidic residues" evidence="9">
    <location>
        <begin position="566"/>
        <end position="590"/>
    </location>
</feature>
<evidence type="ECO:0000256" key="8">
    <source>
        <dbReference type="HAMAP-Rule" id="MF_03163"/>
    </source>
</evidence>
<dbReference type="HAMAP" id="MF_03163">
    <property type="entry name" value="RNA_methyltr_E_SPB1"/>
    <property type="match status" value="1"/>
</dbReference>
<evidence type="ECO:0000259" key="12">
    <source>
        <dbReference type="Pfam" id="PF11861"/>
    </source>
</evidence>
<feature type="compositionally biased region" description="Basic residues" evidence="9">
    <location>
        <begin position="702"/>
        <end position="719"/>
    </location>
</feature>
<evidence type="ECO:0000256" key="3">
    <source>
        <dbReference type="ARBA" id="ARBA00022552"/>
    </source>
</evidence>
<feature type="domain" description="DUF3381" evidence="12">
    <location>
        <begin position="232"/>
        <end position="374"/>
    </location>
</feature>
<feature type="compositionally biased region" description="Basic and acidic residues" evidence="9">
    <location>
        <begin position="720"/>
        <end position="731"/>
    </location>
</feature>
<dbReference type="InterPro" id="IPR029063">
    <property type="entry name" value="SAM-dependent_MTases_sf"/>
</dbReference>
<feature type="region of interest" description="Disordered" evidence="9">
    <location>
        <begin position="414"/>
        <end position="514"/>
    </location>
</feature>
<dbReference type="EC" id="2.1.1.-" evidence="8"/>
<name>A0AAV6UHD6_9ARAC</name>
<feature type="region of interest" description="Disordered" evidence="9">
    <location>
        <begin position="548"/>
        <end position="616"/>
    </location>
</feature>
<feature type="binding site" evidence="8">
    <location>
        <position position="56"/>
    </location>
    <ligand>
        <name>S-adenosyl-L-methionine</name>
        <dbReference type="ChEBI" id="CHEBI:59789"/>
    </ligand>
</feature>
<proteinExistence type="inferred from homology"/>
<dbReference type="Proteomes" id="UP000827092">
    <property type="component" value="Unassembled WGS sequence"/>
</dbReference>
<dbReference type="InterPro" id="IPR002877">
    <property type="entry name" value="RNA_MeTrfase_FtsJ_dom"/>
</dbReference>
<dbReference type="GO" id="GO:0000466">
    <property type="term" value="P:maturation of 5.8S rRNA from tricistronic rRNA transcript (SSU-rRNA, 5.8S rRNA, LSU-rRNA)"/>
    <property type="evidence" value="ECO:0007669"/>
    <property type="project" value="TreeGrafter"/>
</dbReference>